<dbReference type="AlphaFoldDB" id="A0A4Y2UBI3"/>
<name>A0A4Y2UBI3_ARAVE</name>
<proteinExistence type="predicted"/>
<evidence type="ECO:0008006" key="3">
    <source>
        <dbReference type="Google" id="ProtNLM"/>
    </source>
</evidence>
<gene>
    <name evidence="1" type="ORF">AVEN_35399_1</name>
</gene>
<dbReference type="Proteomes" id="UP000499080">
    <property type="component" value="Unassembled WGS sequence"/>
</dbReference>
<organism evidence="1 2">
    <name type="scientific">Araneus ventricosus</name>
    <name type="common">Orbweaver spider</name>
    <name type="synonym">Epeira ventricosa</name>
    <dbReference type="NCBI Taxonomy" id="182803"/>
    <lineage>
        <taxon>Eukaryota</taxon>
        <taxon>Metazoa</taxon>
        <taxon>Ecdysozoa</taxon>
        <taxon>Arthropoda</taxon>
        <taxon>Chelicerata</taxon>
        <taxon>Arachnida</taxon>
        <taxon>Araneae</taxon>
        <taxon>Araneomorphae</taxon>
        <taxon>Entelegynae</taxon>
        <taxon>Araneoidea</taxon>
        <taxon>Araneidae</taxon>
        <taxon>Araneus</taxon>
    </lineage>
</organism>
<dbReference type="OrthoDB" id="6156427at2759"/>
<dbReference type="EMBL" id="BGPR01034521">
    <property type="protein sequence ID" value="GBO08940.1"/>
    <property type="molecule type" value="Genomic_DNA"/>
</dbReference>
<evidence type="ECO:0000313" key="2">
    <source>
        <dbReference type="Proteomes" id="UP000499080"/>
    </source>
</evidence>
<protein>
    <recommendedName>
        <fullName evidence="3">Tesmin/TSO1-like CXC domain-containing protein</fullName>
    </recommendedName>
</protein>
<sequence length="308" mass="34743">MFCVKFQKEGFVVKQSQEDAYYLIIKSALEIEKRSQCVVGFDEDVDLLVIMTASTNSENIFFLKSGKGKAGDALYFEATLSIAPHNKGQYFVSSCVQWLRYHICSFQQGKKKFMNIMNSTELQKVVNVFRDENACPDDIDEAGQKVLILLYGGKNTDAREHSLRAYLQVQLWSGFAKSPLYWGWKETKHGLFPVTTHNEPAPPAFLSMICKCAKVCNLSCTCRKSGIKLSTNCYHCKGQGCTDSPENDNIITNSANQKAEIDIRIEEIISEVDLEEECQTLQVKKSDSKQTANKDYDSLSTSKKLKLI</sequence>
<accession>A0A4Y2UBI3</accession>
<evidence type="ECO:0000313" key="1">
    <source>
        <dbReference type="EMBL" id="GBO08940.1"/>
    </source>
</evidence>
<reference evidence="1 2" key="1">
    <citation type="journal article" date="2019" name="Sci. Rep.">
        <title>Orb-weaving spider Araneus ventricosus genome elucidates the spidroin gene catalogue.</title>
        <authorList>
            <person name="Kono N."/>
            <person name="Nakamura H."/>
            <person name="Ohtoshi R."/>
            <person name="Moran D.A.P."/>
            <person name="Shinohara A."/>
            <person name="Yoshida Y."/>
            <person name="Fujiwara M."/>
            <person name="Mori M."/>
            <person name="Tomita M."/>
            <person name="Arakawa K."/>
        </authorList>
    </citation>
    <scope>NUCLEOTIDE SEQUENCE [LARGE SCALE GENOMIC DNA]</scope>
</reference>
<keyword evidence="2" id="KW-1185">Reference proteome</keyword>
<comment type="caution">
    <text evidence="1">The sequence shown here is derived from an EMBL/GenBank/DDBJ whole genome shotgun (WGS) entry which is preliminary data.</text>
</comment>